<dbReference type="InterPro" id="IPR050219">
    <property type="entry name" value="DnaG_primase"/>
</dbReference>
<reference evidence="5 6" key="1">
    <citation type="submission" date="2016-11" db="EMBL/GenBank/DDBJ databases">
        <authorList>
            <person name="Jaros S."/>
            <person name="Januszkiewicz K."/>
            <person name="Wedrychowicz H."/>
        </authorList>
    </citation>
    <scope>NUCLEOTIDE SEQUENCE [LARGE SCALE GENOMIC DNA]</scope>
    <source>
        <strain evidence="5 6">DSM 13106</strain>
    </source>
</reference>
<evidence type="ECO:0000256" key="1">
    <source>
        <dbReference type="ARBA" id="ARBA00022723"/>
    </source>
</evidence>
<dbReference type="Pfam" id="PF01807">
    <property type="entry name" value="Zn_ribbon_DnaG"/>
    <property type="match status" value="1"/>
</dbReference>
<dbReference type="Pfam" id="PF13155">
    <property type="entry name" value="Toprim_2"/>
    <property type="match status" value="1"/>
</dbReference>
<dbReference type="AlphaFoldDB" id="A0A1M5UAZ9"/>
<keyword evidence="1" id="KW-0479">Metal-binding</keyword>
<evidence type="ECO:0000259" key="4">
    <source>
        <dbReference type="SMART" id="SM00400"/>
    </source>
</evidence>
<dbReference type="CDD" id="cd01029">
    <property type="entry name" value="TOPRIM_primases"/>
    <property type="match status" value="1"/>
</dbReference>
<evidence type="ECO:0000256" key="3">
    <source>
        <dbReference type="ARBA" id="ARBA00022833"/>
    </source>
</evidence>
<dbReference type="RefSeq" id="WP_072743166.1">
    <property type="nucleotide sequence ID" value="NZ_FQXR01000003.1"/>
</dbReference>
<accession>A0A1M5UAZ9</accession>
<dbReference type="Pfam" id="PF13154">
    <property type="entry name" value="DUF3991"/>
    <property type="match status" value="1"/>
</dbReference>
<dbReference type="InterPro" id="IPR002694">
    <property type="entry name" value="Znf_CHC2"/>
</dbReference>
<proteinExistence type="predicted"/>
<dbReference type="SUPFAM" id="SSF56731">
    <property type="entry name" value="DNA primase core"/>
    <property type="match status" value="1"/>
</dbReference>
<gene>
    <name evidence="5" type="ORF">SAMN02745180_00581</name>
</gene>
<dbReference type="PANTHER" id="PTHR30313:SF2">
    <property type="entry name" value="DNA PRIMASE"/>
    <property type="match status" value="1"/>
</dbReference>
<feature type="domain" description="Zinc finger CHC2-type" evidence="4">
    <location>
        <begin position="45"/>
        <end position="88"/>
    </location>
</feature>
<keyword evidence="6" id="KW-1185">Reference proteome</keyword>
<dbReference type="Gene3D" id="3.90.580.10">
    <property type="entry name" value="Zinc finger, CHC2-type domain"/>
    <property type="match status" value="1"/>
</dbReference>
<dbReference type="InterPro" id="IPR034154">
    <property type="entry name" value="TOPRIM_DnaG/twinkle"/>
</dbReference>
<protein>
    <submittedName>
        <fullName evidence="5">CHC2 zinc finger</fullName>
    </submittedName>
</protein>
<evidence type="ECO:0000313" key="6">
    <source>
        <dbReference type="Proteomes" id="UP000184389"/>
    </source>
</evidence>
<dbReference type="GO" id="GO:0005737">
    <property type="term" value="C:cytoplasm"/>
    <property type="evidence" value="ECO:0007669"/>
    <property type="project" value="TreeGrafter"/>
</dbReference>
<dbReference type="GO" id="GO:0003899">
    <property type="term" value="F:DNA-directed RNA polymerase activity"/>
    <property type="evidence" value="ECO:0007669"/>
    <property type="project" value="InterPro"/>
</dbReference>
<evidence type="ECO:0000313" key="5">
    <source>
        <dbReference type="EMBL" id="SHH60120.1"/>
    </source>
</evidence>
<dbReference type="InterPro" id="IPR036977">
    <property type="entry name" value="DNA_primase_Znf_CHC2"/>
</dbReference>
<dbReference type="GO" id="GO:0008270">
    <property type="term" value="F:zinc ion binding"/>
    <property type="evidence" value="ECO:0007669"/>
    <property type="project" value="UniProtKB-KW"/>
</dbReference>
<name>A0A1M5UAZ9_9FIRM</name>
<dbReference type="STRING" id="1123281.SAMN02745180_00581"/>
<organism evidence="5 6">
    <name type="scientific">Sporanaerobacter acetigenes DSM 13106</name>
    <dbReference type="NCBI Taxonomy" id="1123281"/>
    <lineage>
        <taxon>Bacteria</taxon>
        <taxon>Bacillati</taxon>
        <taxon>Bacillota</taxon>
        <taxon>Tissierellia</taxon>
        <taxon>Tissierellales</taxon>
        <taxon>Sporanaerobacteraceae</taxon>
        <taxon>Sporanaerobacter</taxon>
    </lineage>
</organism>
<sequence length="319" mass="36804">MVYTKCRFTEEQIEKANNTNIMDYVINQGLDFKKVGMNSYHIKGYGGLYVNPSENKWNCFSQGKGGGPIQFIMFMEDKTWVEAVKQLLDISPESVHKSIFKDNQMEEDKGKFILPQKNDTYKHIFAYLIQTRKIDKDIVYELIKEKKLYEDKNRNCVFVGYDNEGNPKYANKRSTNTSIAYKGEVLNSNKAFPFLFGKGDNEVFVFESPIDAMSHATIYKKKGIDWHKQYRLSLGGLSEKGLDNFLKQNNDVNSIVLCLDNDEAGCNAKEKFLNKYKGKYNVGVYKIVNKDINQELKSMLDNISYSESIEDGLEEELEI</sequence>
<dbReference type="SMART" id="SM00400">
    <property type="entry name" value="ZnF_CHCC"/>
    <property type="match status" value="1"/>
</dbReference>
<dbReference type="InterPro" id="IPR025054">
    <property type="entry name" value="DUF3991"/>
</dbReference>
<dbReference type="OrthoDB" id="9802530at2"/>
<dbReference type="Proteomes" id="UP000184389">
    <property type="component" value="Unassembled WGS sequence"/>
</dbReference>
<dbReference type="GO" id="GO:0003677">
    <property type="term" value="F:DNA binding"/>
    <property type="evidence" value="ECO:0007669"/>
    <property type="project" value="InterPro"/>
</dbReference>
<dbReference type="EMBL" id="FQXR01000003">
    <property type="protein sequence ID" value="SHH60120.1"/>
    <property type="molecule type" value="Genomic_DNA"/>
</dbReference>
<dbReference type="SUPFAM" id="SSF57783">
    <property type="entry name" value="Zinc beta-ribbon"/>
    <property type="match status" value="1"/>
</dbReference>
<keyword evidence="3" id="KW-0862">Zinc</keyword>
<dbReference type="PANTHER" id="PTHR30313">
    <property type="entry name" value="DNA PRIMASE"/>
    <property type="match status" value="1"/>
</dbReference>
<dbReference type="GO" id="GO:0006269">
    <property type="term" value="P:DNA replication, synthesis of primer"/>
    <property type="evidence" value="ECO:0007669"/>
    <property type="project" value="TreeGrafter"/>
</dbReference>
<evidence type="ECO:0000256" key="2">
    <source>
        <dbReference type="ARBA" id="ARBA00022771"/>
    </source>
</evidence>
<dbReference type="Gene3D" id="3.40.1360.10">
    <property type="match status" value="1"/>
</dbReference>
<keyword evidence="2" id="KW-0863">Zinc-finger</keyword>